<protein>
    <submittedName>
        <fullName evidence="1">Protein containing DUF1791</fullName>
    </submittedName>
</protein>
<evidence type="ECO:0000313" key="2">
    <source>
        <dbReference type="Proteomes" id="UP000006431"/>
    </source>
</evidence>
<comment type="caution">
    <text evidence="1">The sequence shown here is derived from an EMBL/GenBank/DDBJ whole genome shotgun (WGS) entry which is preliminary data.</text>
</comment>
<dbReference type="PANTHER" id="PTHR37691">
    <property type="entry name" value="BLR3518 PROTEIN"/>
    <property type="match status" value="1"/>
</dbReference>
<dbReference type="OrthoDB" id="13229at2"/>
<organism evidence="1 2">
    <name type="scientific">Sulfurimonas gotlandica (strain DSM 19862 / JCM 16533 / GD1)</name>
    <dbReference type="NCBI Taxonomy" id="929558"/>
    <lineage>
        <taxon>Bacteria</taxon>
        <taxon>Pseudomonadati</taxon>
        <taxon>Campylobacterota</taxon>
        <taxon>Epsilonproteobacteria</taxon>
        <taxon>Campylobacterales</taxon>
        <taxon>Sulfurimonadaceae</taxon>
        <taxon>Sulfurimonas</taxon>
    </lineage>
</organism>
<dbReference type="RefSeq" id="WP_008338564.1">
    <property type="nucleotide sequence ID" value="NZ_AFRZ01000001.1"/>
</dbReference>
<dbReference type="PANTHER" id="PTHR37691:SF1">
    <property type="entry name" value="BLR3518 PROTEIN"/>
    <property type="match status" value="1"/>
</dbReference>
<accession>B6BLC5</accession>
<dbReference type="InterPro" id="IPR027396">
    <property type="entry name" value="DsrEFH-like"/>
</dbReference>
<dbReference type="Gene3D" id="3.40.1260.10">
    <property type="entry name" value="DsrEFH-like"/>
    <property type="match status" value="1"/>
</dbReference>
<reference evidence="1 2" key="1">
    <citation type="journal article" date="2012" name="Proc. Natl. Acad. Sci. U.S.A.">
        <title>Genome and physiology of a model Epsilonproteobacterium responsible for sulfide detoxification in marine oxygen depletion zones.</title>
        <authorList>
            <person name="Grote J."/>
            <person name="Schott T."/>
            <person name="Bruckner C.G."/>
            <person name="Glockner F.O."/>
            <person name="Jost G."/>
            <person name="Teeling H."/>
            <person name="Labrenz M."/>
            <person name="Jurgens K."/>
        </authorList>
    </citation>
    <scope>NUCLEOTIDE SEQUENCE [LARGE SCALE GENOMIC DNA]</scope>
    <source>
        <strain evidence="1 2">GD1</strain>
    </source>
</reference>
<dbReference type="eggNOG" id="COG1416">
    <property type="taxonomic scope" value="Bacteria"/>
</dbReference>
<dbReference type="AlphaFoldDB" id="B6BLC5"/>
<dbReference type="InterPro" id="IPR003787">
    <property type="entry name" value="Sulphur_relay_DsrE/F-like"/>
</dbReference>
<dbReference type="EMBL" id="AFRZ01000001">
    <property type="protein sequence ID" value="EHP28579.1"/>
    <property type="molecule type" value="Genomic_DNA"/>
</dbReference>
<dbReference type="Proteomes" id="UP000006431">
    <property type="component" value="Unassembled WGS sequence"/>
</dbReference>
<keyword evidence="2" id="KW-1185">Reference proteome</keyword>
<proteinExistence type="predicted"/>
<name>B6BLC5_SULGG</name>
<dbReference type="HOGENOM" id="CLU_1721422_0_0_7"/>
<dbReference type="PATRIC" id="fig|929558.5.peg.51"/>
<dbReference type="STRING" id="929558.SMGD1_0052"/>
<dbReference type="Pfam" id="PF02635">
    <property type="entry name" value="DsrE"/>
    <property type="match status" value="1"/>
</dbReference>
<sequence>MKKFILLLAFIGLLSAEDATPRVVIDLTTSSVAKFEKNILKGIEVSKTHYRNNLKELEVAVVIHGEAYRYFLKDLKGTIYKDDKELIKVHADLKKRISTMSEAYDVEFLMCKVGMEKNKLEKNNLFDFVQLVPTSTIGLIDKQNEGFAYIPVRDN</sequence>
<dbReference type="SUPFAM" id="SSF75169">
    <property type="entry name" value="DsrEFH-like"/>
    <property type="match status" value="1"/>
</dbReference>
<gene>
    <name evidence="1" type="ORF">SMGD1_0052</name>
</gene>
<accession>H1FRM6</accession>
<evidence type="ECO:0000313" key="1">
    <source>
        <dbReference type="EMBL" id="EHP28579.1"/>
    </source>
</evidence>